<accession>A0AAN4PZS2</accession>
<proteinExistence type="predicted"/>
<sequence length="132" mass="15324">MSFSCITQRLMDERRYKFIKESLQELIYYYFSVREGRSDFHLAASKDLNAVIQSADVPVSKLQCLLDRIRMNFLSAKAHYRHRMCFLNSSIKNLLLTPCRRKALFKPCFQRYKLSFSIAHGSQSSIAGGKSV</sequence>
<protein>
    <submittedName>
        <fullName evidence="1">UDP-N-acetylglucosamine 2-epimerase</fullName>
    </submittedName>
</protein>
<evidence type="ECO:0000313" key="2">
    <source>
        <dbReference type="Proteomes" id="UP000248291"/>
    </source>
</evidence>
<comment type="caution">
    <text evidence="1">The sequence shown here is derived from an EMBL/GenBank/DDBJ whole genome shotgun (WGS) entry which is preliminary data.</text>
</comment>
<name>A0AAN4PZS2_PSESF</name>
<dbReference type="EMBL" id="BGKA01000014">
    <property type="protein sequence ID" value="GBH14434.1"/>
    <property type="molecule type" value="Genomic_DNA"/>
</dbReference>
<evidence type="ECO:0000313" key="1">
    <source>
        <dbReference type="EMBL" id="GBH14434.1"/>
    </source>
</evidence>
<dbReference type="Proteomes" id="UP000248291">
    <property type="component" value="Unassembled WGS sequence"/>
</dbReference>
<dbReference type="AlphaFoldDB" id="A0AAN4PZS2"/>
<organism evidence="1 2">
    <name type="scientific">Pseudomonas syringae pv. actinidiae</name>
    <dbReference type="NCBI Taxonomy" id="103796"/>
    <lineage>
        <taxon>Bacteria</taxon>
        <taxon>Pseudomonadati</taxon>
        <taxon>Pseudomonadota</taxon>
        <taxon>Gammaproteobacteria</taxon>
        <taxon>Pseudomonadales</taxon>
        <taxon>Pseudomonadaceae</taxon>
        <taxon>Pseudomonas</taxon>
        <taxon>Pseudomonas syringae</taxon>
    </lineage>
</organism>
<reference evidence="1 2" key="1">
    <citation type="submission" date="2018-04" db="EMBL/GenBank/DDBJ databases">
        <title>Draft genome sequence of Pseudomonas syringae pv. actinidiae biovar 3 strains isolated from kiwifruit in Kagawa prefecture.</title>
        <authorList>
            <person name="Tabuchi M."/>
            <person name="Saito M."/>
            <person name="Fujiwara S."/>
            <person name="Sasa N."/>
            <person name="Akimitsu K."/>
            <person name="Gomi K."/>
            <person name="Konishi-Sugita S."/>
            <person name="Hamano K."/>
            <person name="Kataoka I."/>
        </authorList>
    </citation>
    <scope>NUCLEOTIDE SEQUENCE [LARGE SCALE GENOMIC DNA]</scope>
    <source>
        <strain evidence="1 2">MAFF212211</strain>
    </source>
</reference>
<gene>
    <name evidence="1" type="ORF">KPSA3_00322</name>
</gene>